<keyword evidence="4 5" id="KW-0456">Lyase</keyword>
<dbReference type="GO" id="GO:0004332">
    <property type="term" value="F:fructose-bisphosphate aldolase activity"/>
    <property type="evidence" value="ECO:0007669"/>
    <property type="project" value="UniProtKB-EC"/>
</dbReference>
<dbReference type="InterPro" id="IPR011289">
    <property type="entry name" value="Fruc_bis_ald_class-2"/>
</dbReference>
<evidence type="ECO:0000256" key="4">
    <source>
        <dbReference type="ARBA" id="ARBA00023239"/>
    </source>
</evidence>
<dbReference type="PANTHER" id="PTHR30304:SF0">
    <property type="entry name" value="D-TAGATOSE-1,6-BISPHOSPHATE ALDOLASE SUBUNIT GATY-RELATED"/>
    <property type="match status" value="1"/>
</dbReference>
<dbReference type="PIRSF" id="PIRSF001359">
    <property type="entry name" value="F_bP_aldolase_II"/>
    <property type="match status" value="1"/>
</dbReference>
<dbReference type="PANTHER" id="PTHR30304">
    <property type="entry name" value="D-TAGATOSE-1,6-BISPHOSPHATE ALDOLASE"/>
    <property type="match status" value="1"/>
</dbReference>
<evidence type="ECO:0000256" key="2">
    <source>
        <dbReference type="ARBA" id="ARBA00022723"/>
    </source>
</evidence>
<reference evidence="5 6" key="1">
    <citation type="submission" date="2021-05" db="EMBL/GenBank/DDBJ databases">
        <title>Fusibacter ferrireducens sp. nov., an anaerobic, sulfur- and Fe-reducing bacterium isolated from the mangrove sediment.</title>
        <authorList>
            <person name="Qiu D."/>
        </authorList>
    </citation>
    <scope>NUCLEOTIDE SEQUENCE [LARGE SCALE GENOMIC DNA]</scope>
    <source>
        <strain evidence="5 6">DSM 12116</strain>
    </source>
</reference>
<dbReference type="Pfam" id="PF01116">
    <property type="entry name" value="F_bP_aldolase"/>
    <property type="match status" value="1"/>
</dbReference>
<keyword evidence="3" id="KW-0862">Zinc</keyword>
<organism evidence="5 6">
    <name type="scientific">Fusibacter paucivorans</name>
    <dbReference type="NCBI Taxonomy" id="76009"/>
    <lineage>
        <taxon>Bacteria</taxon>
        <taxon>Bacillati</taxon>
        <taxon>Bacillota</taxon>
        <taxon>Clostridia</taxon>
        <taxon>Eubacteriales</taxon>
        <taxon>Eubacteriales Family XII. Incertae Sedis</taxon>
        <taxon>Fusibacter</taxon>
    </lineage>
</organism>
<keyword evidence="2" id="KW-0479">Metal-binding</keyword>
<evidence type="ECO:0000313" key="6">
    <source>
        <dbReference type="Proteomes" id="UP000746471"/>
    </source>
</evidence>
<dbReference type="EMBL" id="JAHBCL010000003">
    <property type="protein sequence ID" value="MBS7525513.1"/>
    <property type="molecule type" value="Genomic_DNA"/>
</dbReference>
<name>A0ABS5PKG3_9FIRM</name>
<dbReference type="EC" id="4.1.2.13" evidence="5"/>
<dbReference type="SUPFAM" id="SSF51569">
    <property type="entry name" value="Aldolase"/>
    <property type="match status" value="1"/>
</dbReference>
<proteinExistence type="predicted"/>
<dbReference type="NCBIfam" id="TIGR01859">
    <property type="entry name" value="fruc_bis_ald"/>
    <property type="match status" value="1"/>
</dbReference>
<dbReference type="Proteomes" id="UP000746471">
    <property type="component" value="Unassembled WGS sequence"/>
</dbReference>
<dbReference type="Gene3D" id="3.20.20.70">
    <property type="entry name" value="Aldolase class I"/>
    <property type="match status" value="1"/>
</dbReference>
<protein>
    <submittedName>
        <fullName evidence="5">Class II fructose-1,6-bisphosphate aldolase</fullName>
        <ecNumber evidence="5">4.1.2.13</ecNumber>
    </submittedName>
</protein>
<dbReference type="RefSeq" id="WP_213235302.1">
    <property type="nucleotide sequence ID" value="NZ_JAHBCL010000003.1"/>
</dbReference>
<dbReference type="NCBIfam" id="TIGR00167">
    <property type="entry name" value="cbbA"/>
    <property type="match status" value="1"/>
</dbReference>
<keyword evidence="6" id="KW-1185">Reference proteome</keyword>
<evidence type="ECO:0000256" key="3">
    <source>
        <dbReference type="ARBA" id="ARBA00022833"/>
    </source>
</evidence>
<dbReference type="InterPro" id="IPR000771">
    <property type="entry name" value="FBA_II"/>
</dbReference>
<dbReference type="InterPro" id="IPR050246">
    <property type="entry name" value="Class_II_FBP_aldolase"/>
</dbReference>
<sequence length="312" mass="33916">MPLVTTTEMFKKAYEGGYAVGAFNVNNMEIIQGIVKAAAETKSPLILQVSAGARKYANPIYLKKLVEAALLEHPELDIALHLDHGEDFEICKACIDDGFTSVMVDGSHLPYEENIALTQKVVEYAHARGVVVEAELGRLAGVEDAVNVKKEDATYTDPDQAVDFVKRTGCASLAIAIGTSHGAYKFAAGTDPKIDIERLKVISNLLPNYPLVLHGASSVIPEFVEMCNAYGGELKDAKGCPEPMLREAAQYGVCKINIDSDLRLAMTGTIRKQFVSNPSNFDPRKYLAPAREAIYDMVKHKILVVLGSDGKL</sequence>
<dbReference type="CDD" id="cd00947">
    <property type="entry name" value="TBP_aldolase_IIB"/>
    <property type="match status" value="1"/>
</dbReference>
<accession>A0ABS5PKG3</accession>
<comment type="cofactor">
    <cofactor evidence="1">
        <name>Zn(2+)</name>
        <dbReference type="ChEBI" id="CHEBI:29105"/>
    </cofactor>
</comment>
<dbReference type="InterPro" id="IPR013785">
    <property type="entry name" value="Aldolase_TIM"/>
</dbReference>
<evidence type="ECO:0000313" key="5">
    <source>
        <dbReference type="EMBL" id="MBS7525513.1"/>
    </source>
</evidence>
<comment type="caution">
    <text evidence="5">The sequence shown here is derived from an EMBL/GenBank/DDBJ whole genome shotgun (WGS) entry which is preliminary data.</text>
</comment>
<gene>
    <name evidence="5" type="primary">fba</name>
    <name evidence="5" type="ORF">KHM83_02335</name>
</gene>
<evidence type="ECO:0000256" key="1">
    <source>
        <dbReference type="ARBA" id="ARBA00001947"/>
    </source>
</evidence>